<dbReference type="RefSeq" id="WP_238898199.1">
    <property type="nucleotide sequence ID" value="NZ_JAKOGG010000020.1"/>
</dbReference>
<dbReference type="Proteomes" id="UP001201549">
    <property type="component" value="Unassembled WGS sequence"/>
</dbReference>
<keyword evidence="1" id="KW-0812">Transmembrane</keyword>
<evidence type="ECO:0008006" key="4">
    <source>
        <dbReference type="Google" id="ProtNLM"/>
    </source>
</evidence>
<evidence type="ECO:0000313" key="3">
    <source>
        <dbReference type="Proteomes" id="UP001201549"/>
    </source>
</evidence>
<protein>
    <recommendedName>
        <fullName evidence="4">Methyl-accepting chemotaxis protein</fullName>
    </recommendedName>
</protein>
<accession>A0ABT2FPY0</accession>
<proteinExistence type="predicted"/>
<keyword evidence="1" id="KW-0472">Membrane</keyword>
<organism evidence="2 3">
    <name type="scientific">Shewanella electrica</name>
    <dbReference type="NCBI Taxonomy" id="515560"/>
    <lineage>
        <taxon>Bacteria</taxon>
        <taxon>Pseudomonadati</taxon>
        <taxon>Pseudomonadota</taxon>
        <taxon>Gammaproteobacteria</taxon>
        <taxon>Alteromonadales</taxon>
        <taxon>Shewanellaceae</taxon>
        <taxon>Shewanella</taxon>
    </lineage>
</organism>
<evidence type="ECO:0000256" key="1">
    <source>
        <dbReference type="SAM" id="Phobius"/>
    </source>
</evidence>
<sequence>MNNFWVGMVTGMLLPVIVIAALLYATVDKFTGLLQDATIAPLLARSEQTFDKVDTLLVTLDDKVNDAELNDVQLLAPLKQAQFFPELQALASGVKQLKQTAADFDKQAVLDKLQQQLQSSLQAKFPEDKAQQLAQSLMNIADVLAQQGLAAQADTAAVPAS</sequence>
<gene>
    <name evidence="2" type="ORF">L9G74_18235</name>
</gene>
<name>A0ABT2FPY0_9GAMM</name>
<reference evidence="3" key="1">
    <citation type="submission" date="2023-07" db="EMBL/GenBank/DDBJ databases">
        <title>Shewanella mangrovi sp. nov., an acetaldehyde- degrading bacterium isolated from mangrove sediment.</title>
        <authorList>
            <person name="Liu Y."/>
        </authorList>
    </citation>
    <scope>NUCLEOTIDE SEQUENCE [LARGE SCALE GENOMIC DNA]</scope>
    <source>
        <strain evidence="3">C32</strain>
    </source>
</reference>
<keyword evidence="1" id="KW-1133">Transmembrane helix</keyword>
<feature type="transmembrane region" description="Helical" evidence="1">
    <location>
        <begin position="6"/>
        <end position="25"/>
    </location>
</feature>
<dbReference type="EMBL" id="JAKOGG010000020">
    <property type="protein sequence ID" value="MCS4558380.1"/>
    <property type="molecule type" value="Genomic_DNA"/>
</dbReference>
<evidence type="ECO:0000313" key="2">
    <source>
        <dbReference type="EMBL" id="MCS4558380.1"/>
    </source>
</evidence>
<keyword evidence="3" id="KW-1185">Reference proteome</keyword>
<comment type="caution">
    <text evidence="2">The sequence shown here is derived from an EMBL/GenBank/DDBJ whole genome shotgun (WGS) entry which is preliminary data.</text>
</comment>